<dbReference type="PANTHER" id="PTHR23308">
    <property type="entry name" value="NUCLEAR INHIBITOR OF PROTEIN PHOSPHATASE-1"/>
    <property type="match status" value="1"/>
</dbReference>
<sequence length="390" mass="43980">MLLANSPYLVLPTQQQFTLHTSTITIGRDHGNMVVLRDLGVSDYHARLVRRNNGYVLEDAGSGYGISVNGRPIYTPTALQDGDEIQLGTQRLIYYGNGRARPGIEYGYFLRVRTGPLSGHRIDLNMTQTCIGRDHSNGIVIDDKQISRRHVLLTLEEDGYAIEDLHSTNGTFINGHRVTNPRLLEDGDVITLGPETTITYERAPMDRPDPRPLPHVSTEESDLEDTSTGMQMTSLLNETSTYKKVNQTPRIHTKSRPMGHDIFLSYCHRDTEIVSKLVQNLEAAGFNLWVDWQDLQPGTPEWDREIKNALSSAKAVITVLSPDAEESVWVARELAMAEMLDQRIYPVLVRGNPIDAIPLRLITHQFVDVRFNYDRGINSLIQTLKHELGR</sequence>
<keyword evidence="5" id="KW-1185">Reference proteome</keyword>
<dbReference type="EMBL" id="CP062983">
    <property type="protein sequence ID" value="QPC84268.1"/>
    <property type="molecule type" value="Genomic_DNA"/>
</dbReference>
<gene>
    <name evidence="4" type="ORF">G4Y79_07810</name>
</gene>
<dbReference type="InterPro" id="IPR000157">
    <property type="entry name" value="TIR_dom"/>
</dbReference>
<dbReference type="SMART" id="SM00240">
    <property type="entry name" value="FHA"/>
    <property type="match status" value="2"/>
</dbReference>
<dbReference type="InterPro" id="IPR035897">
    <property type="entry name" value="Toll_tir_struct_dom_sf"/>
</dbReference>
<dbReference type="Gene3D" id="3.40.50.10140">
    <property type="entry name" value="Toll/interleukin-1 receptor homology (TIR) domain"/>
    <property type="match status" value="1"/>
</dbReference>
<evidence type="ECO:0000259" key="2">
    <source>
        <dbReference type="PROSITE" id="PS50006"/>
    </source>
</evidence>
<name>A0A7S8IGN6_9CHLR</name>
<evidence type="ECO:0000313" key="4">
    <source>
        <dbReference type="EMBL" id="QPC84268.1"/>
    </source>
</evidence>
<evidence type="ECO:0000313" key="5">
    <source>
        <dbReference type="Proteomes" id="UP000594468"/>
    </source>
</evidence>
<dbReference type="PROSITE" id="PS50006">
    <property type="entry name" value="FHA_DOMAIN"/>
    <property type="match status" value="2"/>
</dbReference>
<dbReference type="InterPro" id="IPR000253">
    <property type="entry name" value="FHA_dom"/>
</dbReference>
<feature type="domain" description="TIR" evidence="3">
    <location>
        <begin position="258"/>
        <end position="390"/>
    </location>
</feature>
<dbReference type="AlphaFoldDB" id="A0A7S8IGN6"/>
<dbReference type="Pfam" id="PF13676">
    <property type="entry name" value="TIR_2"/>
    <property type="match status" value="1"/>
</dbReference>
<dbReference type="CDD" id="cd00060">
    <property type="entry name" value="FHA"/>
    <property type="match status" value="2"/>
</dbReference>
<dbReference type="InterPro" id="IPR050923">
    <property type="entry name" value="Cell_Proc_Reg/RNA_Proc"/>
</dbReference>
<proteinExistence type="predicted"/>
<dbReference type="RefSeq" id="WP_195172331.1">
    <property type="nucleotide sequence ID" value="NZ_CP062983.1"/>
</dbReference>
<protein>
    <submittedName>
        <fullName evidence="4">FHA domain-containing protein</fullName>
    </submittedName>
</protein>
<evidence type="ECO:0000256" key="1">
    <source>
        <dbReference type="SAM" id="MobiDB-lite"/>
    </source>
</evidence>
<dbReference type="SUPFAM" id="SSF52200">
    <property type="entry name" value="Toll/Interleukin receptor TIR domain"/>
    <property type="match status" value="1"/>
</dbReference>
<organism evidence="4 5">
    <name type="scientific">Phototrophicus methaneseepsis</name>
    <dbReference type="NCBI Taxonomy" id="2710758"/>
    <lineage>
        <taxon>Bacteria</taxon>
        <taxon>Bacillati</taxon>
        <taxon>Chloroflexota</taxon>
        <taxon>Candidatus Thermofontia</taxon>
        <taxon>Phototrophicales</taxon>
        <taxon>Phototrophicaceae</taxon>
        <taxon>Phototrophicus</taxon>
    </lineage>
</organism>
<dbReference type="Pfam" id="PF00498">
    <property type="entry name" value="FHA"/>
    <property type="match status" value="2"/>
</dbReference>
<dbReference type="PROSITE" id="PS50104">
    <property type="entry name" value="TIR"/>
    <property type="match status" value="1"/>
</dbReference>
<dbReference type="GO" id="GO:0007165">
    <property type="term" value="P:signal transduction"/>
    <property type="evidence" value="ECO:0007669"/>
    <property type="project" value="InterPro"/>
</dbReference>
<dbReference type="KEGG" id="pmet:G4Y79_07810"/>
<dbReference type="SUPFAM" id="SSF49879">
    <property type="entry name" value="SMAD/FHA domain"/>
    <property type="match status" value="2"/>
</dbReference>
<dbReference type="Gene3D" id="2.60.200.20">
    <property type="match status" value="2"/>
</dbReference>
<feature type="region of interest" description="Disordered" evidence="1">
    <location>
        <begin position="201"/>
        <end position="228"/>
    </location>
</feature>
<feature type="compositionally biased region" description="Basic and acidic residues" evidence="1">
    <location>
        <begin position="203"/>
        <end position="212"/>
    </location>
</feature>
<dbReference type="InterPro" id="IPR008984">
    <property type="entry name" value="SMAD_FHA_dom_sf"/>
</dbReference>
<feature type="domain" description="FHA" evidence="2">
    <location>
        <begin position="129"/>
        <end position="178"/>
    </location>
</feature>
<evidence type="ECO:0000259" key="3">
    <source>
        <dbReference type="PROSITE" id="PS50104"/>
    </source>
</evidence>
<reference evidence="4 5" key="1">
    <citation type="submission" date="2020-02" db="EMBL/GenBank/DDBJ databases">
        <authorList>
            <person name="Zheng R.K."/>
            <person name="Sun C.M."/>
        </authorList>
    </citation>
    <scope>NUCLEOTIDE SEQUENCE [LARGE SCALE GENOMIC DNA]</scope>
    <source>
        <strain evidence="5">rifampicinis</strain>
    </source>
</reference>
<feature type="domain" description="FHA" evidence="2">
    <location>
        <begin position="24"/>
        <end position="73"/>
    </location>
</feature>
<accession>A0A7S8IGN6</accession>
<dbReference type="Proteomes" id="UP000594468">
    <property type="component" value="Chromosome"/>
</dbReference>